<accession>A0ABP0VU34</accession>
<feature type="region of interest" description="Disordered" evidence="5">
    <location>
        <begin position="224"/>
        <end position="247"/>
    </location>
</feature>
<comment type="cofactor">
    <cofactor evidence="1">
        <name>Mg(2+)</name>
        <dbReference type="ChEBI" id="CHEBI:18420"/>
    </cofactor>
</comment>
<gene>
    <name evidence="7" type="ORF">CSSPJE1EN1_LOCUS3470</name>
</gene>
<dbReference type="InterPro" id="IPR013209">
    <property type="entry name" value="LNS2"/>
</dbReference>
<evidence type="ECO:0000313" key="7">
    <source>
        <dbReference type="EMBL" id="CAK9257992.1"/>
    </source>
</evidence>
<dbReference type="InterPro" id="IPR036412">
    <property type="entry name" value="HAD-like_sf"/>
</dbReference>
<dbReference type="Proteomes" id="UP001497444">
    <property type="component" value="Chromosome 11"/>
</dbReference>
<dbReference type="EC" id="3.1.3.4" evidence="3"/>
<protein>
    <recommendedName>
        <fullName evidence="3">phosphatidate phosphatase</fullName>
        <ecNumber evidence="3">3.1.3.4</ecNumber>
    </recommendedName>
</protein>
<dbReference type="InterPro" id="IPR007651">
    <property type="entry name" value="Lipin_N"/>
</dbReference>
<evidence type="ECO:0000256" key="3">
    <source>
        <dbReference type="ARBA" id="ARBA00012638"/>
    </source>
</evidence>
<keyword evidence="4" id="KW-0378">Hydrolase</keyword>
<name>A0ABP0VU34_9BRYO</name>
<dbReference type="EMBL" id="OZ020106">
    <property type="protein sequence ID" value="CAK9257992.1"/>
    <property type="molecule type" value="Genomic_DNA"/>
</dbReference>
<evidence type="ECO:0000259" key="6">
    <source>
        <dbReference type="SMART" id="SM00775"/>
    </source>
</evidence>
<dbReference type="Pfam" id="PF16876">
    <property type="entry name" value="Lipin_mid"/>
    <property type="match status" value="1"/>
</dbReference>
<evidence type="ECO:0000256" key="5">
    <source>
        <dbReference type="SAM" id="MobiDB-lite"/>
    </source>
</evidence>
<reference evidence="7" key="1">
    <citation type="submission" date="2024-02" db="EMBL/GenBank/DDBJ databases">
        <authorList>
            <consortium name="ELIXIR-Norway"/>
            <consortium name="Elixir Norway"/>
        </authorList>
    </citation>
    <scope>NUCLEOTIDE SEQUENCE</scope>
</reference>
<dbReference type="Pfam" id="PF04571">
    <property type="entry name" value="Lipin_N"/>
    <property type="match status" value="1"/>
</dbReference>
<comment type="similarity">
    <text evidence="2">Belongs to the lipin family.</text>
</comment>
<dbReference type="InterPro" id="IPR031315">
    <property type="entry name" value="LNS2/PITP"/>
</dbReference>
<organism evidence="7 8">
    <name type="scientific">Sphagnum jensenii</name>
    <dbReference type="NCBI Taxonomy" id="128206"/>
    <lineage>
        <taxon>Eukaryota</taxon>
        <taxon>Viridiplantae</taxon>
        <taxon>Streptophyta</taxon>
        <taxon>Embryophyta</taxon>
        <taxon>Bryophyta</taxon>
        <taxon>Sphagnophytina</taxon>
        <taxon>Sphagnopsida</taxon>
        <taxon>Sphagnales</taxon>
        <taxon>Sphagnaceae</taxon>
        <taxon>Sphagnum</taxon>
    </lineage>
</organism>
<dbReference type="PANTHER" id="PTHR12181:SF12">
    <property type="entry name" value="PHOSPHATIDATE PHOSPHATASE"/>
    <property type="match status" value="1"/>
</dbReference>
<evidence type="ECO:0000256" key="1">
    <source>
        <dbReference type="ARBA" id="ARBA00001946"/>
    </source>
</evidence>
<evidence type="ECO:0000256" key="2">
    <source>
        <dbReference type="ARBA" id="ARBA00005476"/>
    </source>
</evidence>
<feature type="compositionally biased region" description="Polar residues" evidence="5">
    <location>
        <begin position="224"/>
        <end position="243"/>
    </location>
</feature>
<dbReference type="Pfam" id="PF08235">
    <property type="entry name" value="LNS2"/>
    <property type="match status" value="1"/>
</dbReference>
<dbReference type="InterPro" id="IPR026058">
    <property type="entry name" value="LIPIN"/>
</dbReference>
<evidence type="ECO:0000313" key="8">
    <source>
        <dbReference type="Proteomes" id="UP001497444"/>
    </source>
</evidence>
<feature type="domain" description="LNS2/PITP" evidence="6">
    <location>
        <begin position="555"/>
        <end position="711"/>
    </location>
</feature>
<evidence type="ECO:0000256" key="4">
    <source>
        <dbReference type="ARBA" id="ARBA00022801"/>
    </source>
</evidence>
<dbReference type="SMART" id="SM00775">
    <property type="entry name" value="LNS2"/>
    <property type="match status" value="1"/>
</dbReference>
<keyword evidence="8" id="KW-1185">Reference proteome</keyword>
<dbReference type="PANTHER" id="PTHR12181">
    <property type="entry name" value="LIPIN"/>
    <property type="match status" value="1"/>
</dbReference>
<dbReference type="SUPFAM" id="SSF56784">
    <property type="entry name" value="HAD-like"/>
    <property type="match status" value="1"/>
</dbReference>
<dbReference type="InterPro" id="IPR031703">
    <property type="entry name" value="Lipin_mid"/>
</dbReference>
<sequence>MYSTVGRYISQGVYTVAGPFHPFGGAVDIIVVQQEDGTFKSSPWYVKFGKFQGVLKQREKVVDVAVNGNDVNFHMFLDTTGGAYFLKDADLENEVSILSPPSAASSGDDTVVNTLATQAAKADDDDVQAKVEIQESKEVAENSSSTRRSILGLLFRGYGKEQTLASPDSALERESSLERAEIISDLLDNSWGYGSGVKSRKSPQKLNSQEPLVISSLNSQNVATAKDSQAKASDSQMSLTGQTMGPEELVINKRKGELENPLSNSDAGAANRKSTYVEANTSEEQEEEVHTKLAVMKIDNVASTPHGENISDDELENPLSYSHIGSASGKSIYFEANTRVELSLCRHLLKDHMGREEAAEAFTSARVSLHEFKSSPASIIANDKLIIHVGGQYYPWSVAAPVVLGIFAFGQFIMPAIEGAIQVERPEPVAKSQAVVRTLGPTTSGGWKLWPFPSRRQKTPEQSITANPSVPKDPLKGATETALQTSFANDLLCQEGYYERPRKSKVRTIIPTSQMLAQMNLKEGSNRITFTFFTRMLGKQQLDARVYLWKWNTRIVISDVDGTITKSDVLGQVMPLVGKDWTQSGVARLFSSIKENGYELLFLSARAISQADLTRQFLFNVKQDGETLPNGPVVISPDGLFPSLYREVIRRTPHEFKIACLQDIRSLFPQDCNPFYAGFGNRDTDEISYLKVGIPKGKIFIINPRGEVAVNNRVDVKTYTSLHKLVNDMFPAKTYTAQEDYNSWNFWKLPLPDIEDELKSVSASTSKRT</sequence>
<proteinExistence type="inferred from homology"/>